<dbReference type="PROSITE" id="PS00501">
    <property type="entry name" value="SPASE_I_1"/>
    <property type="match status" value="1"/>
</dbReference>
<protein>
    <recommendedName>
        <fullName evidence="12">Signal peptidase I</fullName>
        <ecNumber evidence="12">3.4.21.89</ecNumber>
    </recommendedName>
</protein>
<dbReference type="PROSITE" id="PS00761">
    <property type="entry name" value="SPASE_I_3"/>
    <property type="match status" value="1"/>
</dbReference>
<evidence type="ECO:0000256" key="12">
    <source>
        <dbReference type="RuleBase" id="RU362042"/>
    </source>
</evidence>
<evidence type="ECO:0000313" key="15">
    <source>
        <dbReference type="Proteomes" id="UP000295328"/>
    </source>
</evidence>
<accession>A0A4R6BNL9</accession>
<dbReference type="EMBL" id="SCWE01000001">
    <property type="protein sequence ID" value="TDM03456.1"/>
    <property type="molecule type" value="Genomic_DNA"/>
</dbReference>
<evidence type="ECO:0000256" key="3">
    <source>
        <dbReference type="ARBA" id="ARBA00004401"/>
    </source>
</evidence>
<dbReference type="InterPro" id="IPR019758">
    <property type="entry name" value="Pept_S26A_signal_pept_1_CS"/>
</dbReference>
<feature type="domain" description="Peptidase S26" evidence="13">
    <location>
        <begin position="6"/>
        <end position="173"/>
    </location>
</feature>
<comment type="similarity">
    <text evidence="4 12">Belongs to the peptidase S26 family.</text>
</comment>
<comment type="caution">
    <text evidence="14">The sequence shown here is derived from an EMBL/GenBank/DDBJ whole genome shotgun (WGS) entry which is preliminary data.</text>
</comment>
<evidence type="ECO:0000256" key="4">
    <source>
        <dbReference type="ARBA" id="ARBA00009370"/>
    </source>
</evidence>
<comment type="subcellular location">
    <subcellularLocation>
        <location evidence="3">Cell membrane</location>
        <topology evidence="3">Single-pass type II membrane protein</topology>
    </subcellularLocation>
    <subcellularLocation>
        <location evidence="12">Membrane</location>
        <topology evidence="12">Single-pass type II membrane protein</topology>
    </subcellularLocation>
</comment>
<dbReference type="AlphaFoldDB" id="A0A4R6BNL9"/>
<comment type="function">
    <text evidence="2">Essential for cell viability.</text>
</comment>
<reference evidence="14 15" key="1">
    <citation type="submission" date="2019-01" db="EMBL/GenBank/DDBJ databases">
        <title>Draft genome sequences of the type strains of six Macrococcus species.</title>
        <authorList>
            <person name="Mazhar S."/>
            <person name="Altermann E."/>
            <person name="Hill C."/>
            <person name="Mcauliffe O."/>
        </authorList>
    </citation>
    <scope>NUCLEOTIDE SEQUENCE [LARGE SCALE GENOMIC DNA]</scope>
    <source>
        <strain evidence="14 15">CCM4809</strain>
    </source>
</reference>
<evidence type="ECO:0000313" key="14">
    <source>
        <dbReference type="EMBL" id="TDM03456.1"/>
    </source>
</evidence>
<comment type="catalytic activity">
    <reaction evidence="1 12">
        <text>Cleavage of hydrophobic, N-terminal signal or leader sequences from secreted and periplasmic proteins.</text>
        <dbReference type="EC" id="3.4.21.89"/>
    </reaction>
</comment>
<organism evidence="14 15">
    <name type="scientific">Macrococcus hajekii</name>
    <dbReference type="NCBI Taxonomy" id="198482"/>
    <lineage>
        <taxon>Bacteria</taxon>
        <taxon>Bacillati</taxon>
        <taxon>Bacillota</taxon>
        <taxon>Bacilli</taxon>
        <taxon>Bacillales</taxon>
        <taxon>Staphylococcaceae</taxon>
        <taxon>Macrococcus</taxon>
    </lineage>
</organism>
<evidence type="ECO:0000256" key="9">
    <source>
        <dbReference type="ARBA" id="ARBA00022989"/>
    </source>
</evidence>
<sequence>MKKEIYEWLVAIIVAFALYFIIHQFLFVVYTVNGDSMHPTLKNGEKVIVSKINYTLGDIHKGDVVVFHADSKDDYVKRVIGTAGDKVRYQDDQLYVNDKKVDEPYLEENKLSKTNVQLTENFTVKDISTPSVDVIPEGKLLVLGDNREVSKDSRYFGLIDEDQVVGEVSLRFWPFNVFHYNFDPAQ</sequence>
<gene>
    <name evidence="14" type="primary">lepB</name>
    <name evidence="14" type="ORF">ERX37_05070</name>
</gene>
<evidence type="ECO:0000256" key="7">
    <source>
        <dbReference type="ARBA" id="ARBA00022692"/>
    </source>
</evidence>
<dbReference type="SUPFAM" id="SSF51306">
    <property type="entry name" value="LexA/Signal peptidase"/>
    <property type="match status" value="1"/>
</dbReference>
<dbReference type="PANTHER" id="PTHR43390">
    <property type="entry name" value="SIGNAL PEPTIDASE I"/>
    <property type="match status" value="1"/>
</dbReference>
<dbReference type="GO" id="GO:0005886">
    <property type="term" value="C:plasma membrane"/>
    <property type="evidence" value="ECO:0007669"/>
    <property type="project" value="UniProtKB-SubCell"/>
</dbReference>
<evidence type="ECO:0000256" key="11">
    <source>
        <dbReference type="PIRSR" id="PIRSR600223-1"/>
    </source>
</evidence>
<dbReference type="InterPro" id="IPR036286">
    <property type="entry name" value="LexA/Signal_pep-like_sf"/>
</dbReference>
<name>A0A4R6BNL9_9STAP</name>
<keyword evidence="6 12" id="KW-0645">Protease</keyword>
<dbReference type="PRINTS" id="PR00727">
    <property type="entry name" value="LEADERPTASE"/>
</dbReference>
<proteinExistence type="inferred from homology"/>
<dbReference type="InterPro" id="IPR000223">
    <property type="entry name" value="Pept_S26A_signal_pept_1"/>
</dbReference>
<dbReference type="InterPro" id="IPR019533">
    <property type="entry name" value="Peptidase_S26"/>
</dbReference>
<dbReference type="Proteomes" id="UP000295328">
    <property type="component" value="Unassembled WGS sequence"/>
</dbReference>
<evidence type="ECO:0000259" key="13">
    <source>
        <dbReference type="Pfam" id="PF10502"/>
    </source>
</evidence>
<dbReference type="GO" id="GO:0004252">
    <property type="term" value="F:serine-type endopeptidase activity"/>
    <property type="evidence" value="ECO:0007669"/>
    <property type="project" value="InterPro"/>
</dbReference>
<dbReference type="GO" id="GO:0009003">
    <property type="term" value="F:signal peptidase activity"/>
    <property type="evidence" value="ECO:0007669"/>
    <property type="project" value="UniProtKB-EC"/>
</dbReference>
<keyword evidence="10 12" id="KW-0472">Membrane</keyword>
<dbReference type="NCBIfam" id="TIGR02227">
    <property type="entry name" value="sigpep_I_bact"/>
    <property type="match status" value="1"/>
</dbReference>
<dbReference type="InterPro" id="IPR019756">
    <property type="entry name" value="Pept_S26A_signal_pept_1_Ser-AS"/>
</dbReference>
<dbReference type="Pfam" id="PF10502">
    <property type="entry name" value="Peptidase_S26"/>
    <property type="match status" value="1"/>
</dbReference>
<feature type="transmembrane region" description="Helical" evidence="12">
    <location>
        <begin position="6"/>
        <end position="32"/>
    </location>
</feature>
<dbReference type="PANTHER" id="PTHR43390:SF1">
    <property type="entry name" value="CHLOROPLAST PROCESSING PEPTIDASE"/>
    <property type="match status" value="1"/>
</dbReference>
<dbReference type="EC" id="3.4.21.89" evidence="12"/>
<feature type="active site" evidence="11">
    <location>
        <position position="77"/>
    </location>
</feature>
<dbReference type="FunFam" id="2.10.109.10:FF:000008">
    <property type="entry name" value="Signal peptidase I"/>
    <property type="match status" value="1"/>
</dbReference>
<keyword evidence="9 12" id="KW-1133">Transmembrane helix</keyword>
<dbReference type="OrthoDB" id="9802919at2"/>
<evidence type="ECO:0000256" key="6">
    <source>
        <dbReference type="ARBA" id="ARBA00022670"/>
    </source>
</evidence>
<keyword evidence="8 12" id="KW-0378">Hydrolase</keyword>
<dbReference type="CDD" id="cd06530">
    <property type="entry name" value="S26_SPase_I"/>
    <property type="match status" value="1"/>
</dbReference>
<feature type="active site" evidence="11">
    <location>
        <position position="36"/>
    </location>
</feature>
<evidence type="ECO:0000256" key="10">
    <source>
        <dbReference type="ARBA" id="ARBA00023136"/>
    </source>
</evidence>
<evidence type="ECO:0000256" key="2">
    <source>
        <dbReference type="ARBA" id="ARBA00002312"/>
    </source>
</evidence>
<dbReference type="GO" id="GO:0006465">
    <property type="term" value="P:signal peptide processing"/>
    <property type="evidence" value="ECO:0007669"/>
    <property type="project" value="InterPro"/>
</dbReference>
<keyword evidence="7 12" id="KW-0812">Transmembrane</keyword>
<evidence type="ECO:0000256" key="8">
    <source>
        <dbReference type="ARBA" id="ARBA00022801"/>
    </source>
</evidence>
<dbReference type="RefSeq" id="WP_133429552.1">
    <property type="nucleotide sequence ID" value="NZ_BMCC01000001.1"/>
</dbReference>
<keyword evidence="15" id="KW-1185">Reference proteome</keyword>
<dbReference type="Gene3D" id="2.10.109.10">
    <property type="entry name" value="Umud Fragment, subunit A"/>
    <property type="match status" value="1"/>
</dbReference>
<evidence type="ECO:0000256" key="5">
    <source>
        <dbReference type="ARBA" id="ARBA00022475"/>
    </source>
</evidence>
<keyword evidence="5" id="KW-1003">Cell membrane</keyword>
<evidence type="ECO:0000256" key="1">
    <source>
        <dbReference type="ARBA" id="ARBA00000677"/>
    </source>
</evidence>